<dbReference type="InterPro" id="IPR015421">
    <property type="entry name" value="PyrdxlP-dep_Trfase_major"/>
</dbReference>
<dbReference type="Pfam" id="PF00155">
    <property type="entry name" value="Aminotran_1_2"/>
    <property type="match status" value="1"/>
</dbReference>
<evidence type="ECO:0000313" key="9">
    <source>
        <dbReference type="EMBL" id="SLN63425.1"/>
    </source>
</evidence>
<dbReference type="PANTHER" id="PTHR43643:SF3">
    <property type="entry name" value="HISTIDINOL-PHOSPHATE AMINOTRANSFERASE"/>
    <property type="match status" value="1"/>
</dbReference>
<dbReference type="InterPro" id="IPR004839">
    <property type="entry name" value="Aminotransferase_I/II_large"/>
</dbReference>
<dbReference type="InterPro" id="IPR015424">
    <property type="entry name" value="PyrdxlP-dep_Trfase"/>
</dbReference>
<gene>
    <name evidence="9" type="primary">hisC2_2</name>
    <name evidence="9" type="ORF">TRL7639_03571</name>
</gene>
<dbReference type="Proteomes" id="UP000193077">
    <property type="component" value="Unassembled WGS sequence"/>
</dbReference>
<dbReference type="EMBL" id="FWFO01000003">
    <property type="protein sequence ID" value="SLN63425.1"/>
    <property type="molecule type" value="Genomic_DNA"/>
</dbReference>
<proteinExistence type="inferred from homology"/>
<dbReference type="SUPFAM" id="SSF53383">
    <property type="entry name" value="PLP-dependent transferases"/>
    <property type="match status" value="1"/>
</dbReference>
<dbReference type="PANTHER" id="PTHR43643">
    <property type="entry name" value="HISTIDINOL-PHOSPHATE AMINOTRANSFERASE 2"/>
    <property type="match status" value="1"/>
</dbReference>
<evidence type="ECO:0000256" key="7">
    <source>
        <dbReference type="RuleBase" id="RU003693"/>
    </source>
</evidence>
<accession>A0A1Y5TLY8</accession>
<comment type="similarity">
    <text evidence="2">Belongs to the class-II pyridoxal-phosphate-dependent aminotransferase family. Histidinol-phosphate aminotransferase subfamily.</text>
</comment>
<dbReference type="InterPro" id="IPR015422">
    <property type="entry name" value="PyrdxlP-dep_Trfase_small"/>
</dbReference>
<evidence type="ECO:0000259" key="8">
    <source>
        <dbReference type="Pfam" id="PF00155"/>
    </source>
</evidence>
<dbReference type="RefSeq" id="WP_085797206.1">
    <property type="nucleotide sequence ID" value="NZ_FWFO01000003.1"/>
</dbReference>
<keyword evidence="5 7" id="KW-0663">Pyridoxal phosphate</keyword>
<evidence type="ECO:0000256" key="6">
    <source>
        <dbReference type="ARBA" id="ARBA00029440"/>
    </source>
</evidence>
<evidence type="ECO:0000256" key="4">
    <source>
        <dbReference type="ARBA" id="ARBA00022679"/>
    </source>
</evidence>
<keyword evidence="10" id="KW-1185">Reference proteome</keyword>
<feature type="domain" description="Aminotransferase class I/classII large" evidence="8">
    <location>
        <begin position="24"/>
        <end position="349"/>
    </location>
</feature>
<keyword evidence="3 9" id="KW-0032">Aminotransferase</keyword>
<dbReference type="CDD" id="cd00609">
    <property type="entry name" value="AAT_like"/>
    <property type="match status" value="1"/>
</dbReference>
<comment type="cofactor">
    <cofactor evidence="1 7">
        <name>pyridoxal 5'-phosphate</name>
        <dbReference type="ChEBI" id="CHEBI:597326"/>
    </cofactor>
</comment>
<evidence type="ECO:0000256" key="1">
    <source>
        <dbReference type="ARBA" id="ARBA00001933"/>
    </source>
</evidence>
<evidence type="ECO:0000256" key="3">
    <source>
        <dbReference type="ARBA" id="ARBA00022576"/>
    </source>
</evidence>
<evidence type="ECO:0000256" key="2">
    <source>
        <dbReference type="ARBA" id="ARBA00007970"/>
    </source>
</evidence>
<dbReference type="AlphaFoldDB" id="A0A1Y5TLY8"/>
<protein>
    <submittedName>
        <fullName evidence="9">Histidinol-phosphate aminotransferase 2</fullName>
        <ecNumber evidence="9">2.6.1.9</ecNumber>
    </submittedName>
</protein>
<dbReference type="InterPro" id="IPR001917">
    <property type="entry name" value="Aminotrans_II_pyridoxalP_BS"/>
</dbReference>
<name>A0A1Y5TLY8_9RHOB</name>
<comment type="pathway">
    <text evidence="6">Amino-acid biosynthesis.</text>
</comment>
<evidence type="ECO:0000256" key="5">
    <source>
        <dbReference type="ARBA" id="ARBA00022898"/>
    </source>
</evidence>
<dbReference type="EC" id="2.6.1.9" evidence="9"/>
<keyword evidence="4 9" id="KW-0808">Transferase</keyword>
<sequence>MIKPVPHVSAMAAYALADLGGAHTISMAQNESTFPASPAAIAAGQAAMAELPLYPNPEWPDLRAAIAETYMLEPNLILCGAGSMELIGCLIRAYAGPGDRVLGTDYGYAFVSSASAQVQADYVKAREVDLTVSMDEILAAVTPETRIVFVCNPGNPTGTLISNAEIIDLRNALPADVMLVVDQAYAEFSDAGNDPAEIFALVERGDTVVMRTLSKAYGLAGARVGWGYFPAKIGAEVRKLLNPNNVSIPSQAAAAAAVRDQVHMRDVVARTAEIRDRFADDCRAMGLHLPQSHTNFVLLRFASPEQAQAADQALRAENLLMRGMGGYGLSDCLRATICAPEVMDRARDVLKGALK</sequence>
<dbReference type="GO" id="GO:0004400">
    <property type="term" value="F:histidinol-phosphate transaminase activity"/>
    <property type="evidence" value="ECO:0007669"/>
    <property type="project" value="UniProtKB-EC"/>
</dbReference>
<dbReference type="Gene3D" id="3.40.640.10">
    <property type="entry name" value="Type I PLP-dependent aspartate aminotransferase-like (Major domain)"/>
    <property type="match status" value="1"/>
</dbReference>
<dbReference type="InterPro" id="IPR050106">
    <property type="entry name" value="HistidinolP_aminotransfase"/>
</dbReference>
<dbReference type="Gene3D" id="3.90.1150.10">
    <property type="entry name" value="Aspartate Aminotransferase, domain 1"/>
    <property type="match status" value="1"/>
</dbReference>
<dbReference type="OrthoDB" id="9809616at2"/>
<reference evidence="9 10" key="1">
    <citation type="submission" date="2017-03" db="EMBL/GenBank/DDBJ databases">
        <authorList>
            <person name="Afonso C.L."/>
            <person name="Miller P.J."/>
            <person name="Scott M.A."/>
            <person name="Spackman E."/>
            <person name="Goraichik I."/>
            <person name="Dimitrov K.M."/>
            <person name="Suarez D.L."/>
            <person name="Swayne D.E."/>
        </authorList>
    </citation>
    <scope>NUCLEOTIDE SEQUENCE [LARGE SCALE GENOMIC DNA]</scope>
    <source>
        <strain evidence="9 10">CECT 7639</strain>
    </source>
</reference>
<dbReference type="GO" id="GO:0030170">
    <property type="term" value="F:pyridoxal phosphate binding"/>
    <property type="evidence" value="ECO:0007669"/>
    <property type="project" value="InterPro"/>
</dbReference>
<dbReference type="PROSITE" id="PS00599">
    <property type="entry name" value="AA_TRANSFER_CLASS_2"/>
    <property type="match status" value="1"/>
</dbReference>
<evidence type="ECO:0000313" key="10">
    <source>
        <dbReference type="Proteomes" id="UP000193077"/>
    </source>
</evidence>
<organism evidence="9 10">
    <name type="scientific">Falsiruegeria litorea R37</name>
    <dbReference type="NCBI Taxonomy" id="1200284"/>
    <lineage>
        <taxon>Bacteria</taxon>
        <taxon>Pseudomonadati</taxon>
        <taxon>Pseudomonadota</taxon>
        <taxon>Alphaproteobacteria</taxon>
        <taxon>Rhodobacterales</taxon>
        <taxon>Roseobacteraceae</taxon>
        <taxon>Falsiruegeria</taxon>
    </lineage>
</organism>